<dbReference type="GO" id="GO:0006508">
    <property type="term" value="P:proteolysis"/>
    <property type="evidence" value="ECO:0007669"/>
    <property type="project" value="UniProtKB-KW"/>
</dbReference>
<evidence type="ECO:0000256" key="4">
    <source>
        <dbReference type="ARBA" id="ARBA00022723"/>
    </source>
</evidence>
<evidence type="ECO:0000256" key="9">
    <source>
        <dbReference type="SAM" id="MobiDB-lite"/>
    </source>
</evidence>
<gene>
    <name evidence="11" type="primary">AMZ1</name>
</gene>
<dbReference type="OrthoDB" id="2365600at2759"/>
<dbReference type="InterPro" id="IPR052009">
    <property type="entry name" value="Archaemetzincin"/>
</dbReference>
<comment type="similarity">
    <text evidence="2">Belongs to the peptidase M54 family.</text>
</comment>
<evidence type="ECO:0000256" key="1">
    <source>
        <dbReference type="ARBA" id="ARBA00001947"/>
    </source>
</evidence>
<sequence>MRPRVRGAVAGGRRASSESLELCIPGQVASPLWPQSPRLTSQVLYPVANRQCCARVWRGRRGRLPLQVTGRRAGCCHAGTCPCHPLLLLRTPHAGRPSEGRLPLFPSACRKVPEEPVAVPGGGGVHGQQQGLPGEARPAMLQCRPAQEFCFGPRALKEALVSTDPALRERYVSSFTPAERLFLAEAYNPRRTLFCTLLIRTAFDWLLSRPEAPEDFQTFHASLPSRRQSPARKHIYLQPIDLSEGPAGGALLEALRNCTEAFFLGLQVRCLPSVAAASIHCSSRPSQDSDRLQLHTDGILSFLKNSKPGDALCVLGLTLSDLYPCEAWSFTFGKFLPGHEVGVCSFARFSGDLLQSGPSAADPAPAEVAADSPETPVRDGGQSVGFSALGMVQCCKVTCHELCHLLGLGNCRWLRCLMQGALSLDEALRRPLDLCPICLRKLQHVLGFKLVERYKRLHAWTQAGTRARPSPDAGLPSVVEDTLPSSADSGLSCGSTSEPGSSLSEPLTPDAWSRSFSGGPELEPEEGLGSLAVPESPLPLGPPWEAIEEHGRWLALCIQALEREVTEDELVQVDGAVDALAGWEMFTGQLPAPRPDLPCSRDGMRLRRVLGGTFSSLRRKLSTCKLSKAGSSPGRWRAEEN</sequence>
<keyword evidence="5" id="KW-0378">Hydrolase</keyword>
<feature type="region of interest" description="Disordered" evidence="9">
    <location>
        <begin position="358"/>
        <end position="379"/>
    </location>
</feature>
<evidence type="ECO:0000256" key="7">
    <source>
        <dbReference type="ARBA" id="ARBA00023049"/>
    </source>
</evidence>
<evidence type="ECO:0000256" key="8">
    <source>
        <dbReference type="ARBA" id="ARBA00024316"/>
    </source>
</evidence>
<dbReference type="CDD" id="cd11375">
    <property type="entry name" value="Peptidase_M54"/>
    <property type="match status" value="1"/>
</dbReference>
<comment type="function">
    <text evidence="8">Probable zinc metalloprotease.</text>
</comment>
<dbReference type="InterPro" id="IPR012962">
    <property type="entry name" value="Pept_M54_archaemetzincn"/>
</dbReference>
<accession>A0A7F8QJD7</accession>
<comment type="cofactor">
    <cofactor evidence="1">
        <name>Zn(2+)</name>
        <dbReference type="ChEBI" id="CHEBI:29105"/>
    </cofactor>
</comment>
<feature type="compositionally biased region" description="Polar residues" evidence="9">
    <location>
        <begin position="483"/>
        <end position="505"/>
    </location>
</feature>
<dbReference type="Proteomes" id="UP000245341">
    <property type="component" value="Unplaced"/>
</dbReference>
<name>A0A7F8QJD7_LEPWE</name>
<keyword evidence="3" id="KW-0645">Protease</keyword>
<evidence type="ECO:0000256" key="2">
    <source>
        <dbReference type="ARBA" id="ARBA00006954"/>
    </source>
</evidence>
<dbReference type="GO" id="GO:0008237">
    <property type="term" value="F:metallopeptidase activity"/>
    <property type="evidence" value="ECO:0007669"/>
    <property type="project" value="UniProtKB-KW"/>
</dbReference>
<dbReference type="PANTHER" id="PTHR32205">
    <property type="entry name" value="ARCHAEMETZINCIN-2-RELATED"/>
    <property type="match status" value="1"/>
</dbReference>
<protein>
    <submittedName>
        <fullName evidence="11">Archaemetzincin-1 isoform X1</fullName>
    </submittedName>
</protein>
<dbReference type="CTD" id="155185"/>
<evidence type="ECO:0000256" key="5">
    <source>
        <dbReference type="ARBA" id="ARBA00022801"/>
    </source>
</evidence>
<keyword evidence="7" id="KW-0482">Metalloprotease</keyword>
<dbReference type="GeneID" id="102735539"/>
<evidence type="ECO:0000256" key="6">
    <source>
        <dbReference type="ARBA" id="ARBA00022833"/>
    </source>
</evidence>
<dbReference type="PANTHER" id="PTHR32205:SF4">
    <property type="entry name" value="ARCHAEMETZINCIN-1"/>
    <property type="match status" value="1"/>
</dbReference>
<keyword evidence="6" id="KW-0862">Zinc</keyword>
<dbReference type="GO" id="GO:0046872">
    <property type="term" value="F:metal ion binding"/>
    <property type="evidence" value="ECO:0007669"/>
    <property type="project" value="UniProtKB-KW"/>
</dbReference>
<feature type="compositionally biased region" description="Low complexity" evidence="9">
    <location>
        <begin position="517"/>
        <end position="531"/>
    </location>
</feature>
<keyword evidence="10" id="KW-1185">Reference proteome</keyword>
<organism evidence="10 11">
    <name type="scientific">Leptonychotes weddellii</name>
    <name type="common">Weddell seal</name>
    <name type="synonym">Otaria weddellii</name>
    <dbReference type="NCBI Taxonomy" id="9713"/>
    <lineage>
        <taxon>Eukaryota</taxon>
        <taxon>Metazoa</taxon>
        <taxon>Chordata</taxon>
        <taxon>Craniata</taxon>
        <taxon>Vertebrata</taxon>
        <taxon>Euteleostomi</taxon>
        <taxon>Mammalia</taxon>
        <taxon>Eutheria</taxon>
        <taxon>Laurasiatheria</taxon>
        <taxon>Carnivora</taxon>
        <taxon>Caniformia</taxon>
        <taxon>Pinnipedia</taxon>
        <taxon>Phocidae</taxon>
        <taxon>Monachinae</taxon>
        <taxon>Lobodontini</taxon>
        <taxon>Leptonychotes</taxon>
    </lineage>
</organism>
<dbReference type="Gene3D" id="3.40.390.10">
    <property type="entry name" value="Collagenase (Catalytic Domain)"/>
    <property type="match status" value="1"/>
</dbReference>
<dbReference type="RefSeq" id="XP_030880328.1">
    <property type="nucleotide sequence ID" value="XM_031024468.1"/>
</dbReference>
<dbReference type="InterPro" id="IPR024079">
    <property type="entry name" value="MetalloPept_cat_dom_sf"/>
</dbReference>
<reference evidence="11" key="1">
    <citation type="submission" date="2025-08" db="UniProtKB">
        <authorList>
            <consortium name="RefSeq"/>
        </authorList>
    </citation>
    <scope>IDENTIFICATION</scope>
    <source>
        <tissue evidence="11">Liver</tissue>
    </source>
</reference>
<evidence type="ECO:0000313" key="10">
    <source>
        <dbReference type="Proteomes" id="UP000245341"/>
    </source>
</evidence>
<proteinExistence type="inferred from homology"/>
<feature type="region of interest" description="Disordered" evidence="9">
    <location>
        <begin position="465"/>
        <end position="535"/>
    </location>
</feature>
<dbReference type="AlphaFoldDB" id="A0A7F8QJD7"/>
<evidence type="ECO:0000313" key="11">
    <source>
        <dbReference type="RefSeq" id="XP_030880328.1"/>
    </source>
</evidence>
<feature type="compositionally biased region" description="Low complexity" evidence="9">
    <location>
        <begin position="358"/>
        <end position="374"/>
    </location>
</feature>
<evidence type="ECO:0000256" key="3">
    <source>
        <dbReference type="ARBA" id="ARBA00022670"/>
    </source>
</evidence>
<keyword evidence="4" id="KW-0479">Metal-binding</keyword>